<evidence type="ECO:0000256" key="2">
    <source>
        <dbReference type="ARBA" id="ARBA00022692"/>
    </source>
</evidence>
<keyword evidence="9" id="KW-1185">Reference proteome</keyword>
<evidence type="ECO:0000313" key="9">
    <source>
        <dbReference type="Proteomes" id="UP000756921"/>
    </source>
</evidence>
<feature type="transmembrane region" description="Helical" evidence="6">
    <location>
        <begin position="57"/>
        <end position="77"/>
    </location>
</feature>
<gene>
    <name evidence="8" type="ORF">PMIN01_11365</name>
</gene>
<feature type="transmembrane region" description="Helical" evidence="6">
    <location>
        <begin position="26"/>
        <end position="45"/>
    </location>
</feature>
<organism evidence="8 9">
    <name type="scientific">Paraphaeosphaeria minitans</name>
    <dbReference type="NCBI Taxonomy" id="565426"/>
    <lineage>
        <taxon>Eukaryota</taxon>
        <taxon>Fungi</taxon>
        <taxon>Dikarya</taxon>
        <taxon>Ascomycota</taxon>
        <taxon>Pezizomycotina</taxon>
        <taxon>Dothideomycetes</taxon>
        <taxon>Pleosporomycetidae</taxon>
        <taxon>Pleosporales</taxon>
        <taxon>Massarineae</taxon>
        <taxon>Didymosphaeriaceae</taxon>
        <taxon>Paraphaeosphaeria</taxon>
    </lineage>
</organism>
<feature type="transmembrane region" description="Helical" evidence="6">
    <location>
        <begin position="242"/>
        <end position="263"/>
    </location>
</feature>
<keyword evidence="2 6" id="KW-0812">Transmembrane</keyword>
<feature type="transmembrane region" description="Helical" evidence="6">
    <location>
        <begin position="105"/>
        <end position="127"/>
    </location>
</feature>
<evidence type="ECO:0000256" key="3">
    <source>
        <dbReference type="ARBA" id="ARBA00022989"/>
    </source>
</evidence>
<dbReference type="Proteomes" id="UP000756921">
    <property type="component" value="Unassembled WGS sequence"/>
</dbReference>
<proteinExistence type="inferred from homology"/>
<dbReference type="AlphaFoldDB" id="A0A9P6KLC1"/>
<dbReference type="OrthoDB" id="3771286at2759"/>
<sequence length="349" mass="38474">MSPFAQDEDVSPSWTTINRVRTQQEIVTSVLLVFMMTLLANRVYVKLCLVRKCHWDDGTLFMAVIGTLILYSTTLWISARGNLDADLHGDSIVKALTDDAFVTPAFVLLTVLPVTYGFLKATFFILYLQLFYQLRWMRISATVGLCVSVAAYMAFTVATFYLSIMRNIVVYGMVAIPISAFGLASDVTILLLPIIAVANLNVSRRKKCGAMLIFLSGLLACICSAVALYFRTRKGTKENVVYLLFATNIAITCELMIGSMCACMPSLAYTYRNAQAFQGVRHRLSALMPKFVLEPRPETFPTIGHAASDEELSLVLQKLSSASTKSVEDIELGCHHQQGRGALSGWVAG</sequence>
<comment type="subcellular location">
    <subcellularLocation>
        <location evidence="1">Membrane</location>
        <topology evidence="1">Multi-pass membrane protein</topology>
    </subcellularLocation>
</comment>
<reference evidence="8" key="1">
    <citation type="journal article" date="2020" name="Mol. Plant Microbe Interact.">
        <title>Genome Sequence of the Biocontrol Agent Coniothyrium minitans strain Conio (IMI 134523).</title>
        <authorList>
            <person name="Patel D."/>
            <person name="Shittu T.A."/>
            <person name="Baroncelli R."/>
            <person name="Muthumeenakshi S."/>
            <person name="Osborne T.H."/>
            <person name="Janganan T.K."/>
            <person name="Sreenivasaprasad S."/>
        </authorList>
    </citation>
    <scope>NUCLEOTIDE SEQUENCE</scope>
    <source>
        <strain evidence="8">Conio</strain>
    </source>
</reference>
<feature type="transmembrane region" description="Helical" evidence="6">
    <location>
        <begin position="168"/>
        <end position="198"/>
    </location>
</feature>
<keyword evidence="3 6" id="KW-1133">Transmembrane helix</keyword>
<feature type="domain" description="Rhodopsin" evidence="7">
    <location>
        <begin position="42"/>
        <end position="270"/>
    </location>
</feature>
<comment type="similarity">
    <text evidence="5">Belongs to the SAT4 family.</text>
</comment>
<evidence type="ECO:0000256" key="4">
    <source>
        <dbReference type="ARBA" id="ARBA00023136"/>
    </source>
</evidence>
<evidence type="ECO:0000256" key="6">
    <source>
        <dbReference type="SAM" id="Phobius"/>
    </source>
</evidence>
<dbReference type="GO" id="GO:0016020">
    <property type="term" value="C:membrane"/>
    <property type="evidence" value="ECO:0007669"/>
    <property type="project" value="UniProtKB-SubCell"/>
</dbReference>
<evidence type="ECO:0000259" key="7">
    <source>
        <dbReference type="Pfam" id="PF20684"/>
    </source>
</evidence>
<feature type="transmembrane region" description="Helical" evidence="6">
    <location>
        <begin position="139"/>
        <end position="162"/>
    </location>
</feature>
<protein>
    <recommendedName>
        <fullName evidence="7">Rhodopsin domain-containing protein</fullName>
    </recommendedName>
</protein>
<evidence type="ECO:0000256" key="5">
    <source>
        <dbReference type="ARBA" id="ARBA00038359"/>
    </source>
</evidence>
<dbReference type="EMBL" id="WJXW01000014">
    <property type="protein sequence ID" value="KAF9730496.1"/>
    <property type="molecule type" value="Genomic_DNA"/>
</dbReference>
<dbReference type="Pfam" id="PF20684">
    <property type="entry name" value="Fung_rhodopsin"/>
    <property type="match status" value="1"/>
</dbReference>
<feature type="transmembrane region" description="Helical" evidence="6">
    <location>
        <begin position="210"/>
        <end position="230"/>
    </location>
</feature>
<dbReference type="InterPro" id="IPR049326">
    <property type="entry name" value="Rhodopsin_dom_fungi"/>
</dbReference>
<evidence type="ECO:0000313" key="8">
    <source>
        <dbReference type="EMBL" id="KAF9730496.1"/>
    </source>
</evidence>
<dbReference type="PANTHER" id="PTHR33048:SF158">
    <property type="entry name" value="MEMBRANE PROTEIN PTH11-LIKE, PUTATIVE-RELATED"/>
    <property type="match status" value="1"/>
</dbReference>
<name>A0A9P6KLC1_9PLEO</name>
<dbReference type="PANTHER" id="PTHR33048">
    <property type="entry name" value="PTH11-LIKE INTEGRAL MEMBRANE PROTEIN (AFU_ORTHOLOGUE AFUA_5G11245)"/>
    <property type="match status" value="1"/>
</dbReference>
<keyword evidence="4 6" id="KW-0472">Membrane</keyword>
<accession>A0A9P6KLC1</accession>
<dbReference type="InterPro" id="IPR052337">
    <property type="entry name" value="SAT4-like"/>
</dbReference>
<evidence type="ECO:0000256" key="1">
    <source>
        <dbReference type="ARBA" id="ARBA00004141"/>
    </source>
</evidence>
<comment type="caution">
    <text evidence="8">The sequence shown here is derived from an EMBL/GenBank/DDBJ whole genome shotgun (WGS) entry which is preliminary data.</text>
</comment>